<organism evidence="5 6">
    <name type="scientific">Microbulbifer aggregans</name>
    <dbReference type="NCBI Taxonomy" id="1769779"/>
    <lineage>
        <taxon>Bacteria</taxon>
        <taxon>Pseudomonadati</taxon>
        <taxon>Pseudomonadota</taxon>
        <taxon>Gammaproteobacteria</taxon>
        <taxon>Cellvibrionales</taxon>
        <taxon>Microbulbiferaceae</taxon>
        <taxon>Microbulbifer</taxon>
    </lineage>
</organism>
<dbReference type="EMBL" id="CP014143">
    <property type="protein sequence ID" value="AOS97053.1"/>
    <property type="molecule type" value="Genomic_DNA"/>
</dbReference>
<evidence type="ECO:0000313" key="6">
    <source>
        <dbReference type="Proteomes" id="UP000095672"/>
    </source>
</evidence>
<keyword evidence="3" id="KW-0804">Transcription</keyword>
<dbReference type="PANTHER" id="PTHR44688:SF16">
    <property type="entry name" value="DNA-BINDING TRANSCRIPTIONAL ACTIVATOR DEVR_DOSR"/>
    <property type="match status" value="1"/>
</dbReference>
<dbReference type="InterPro" id="IPR000792">
    <property type="entry name" value="Tscrpt_reg_LuxR_C"/>
</dbReference>
<evidence type="ECO:0000256" key="1">
    <source>
        <dbReference type="ARBA" id="ARBA00023015"/>
    </source>
</evidence>
<dbReference type="AlphaFoldDB" id="A0A1C9W7C5"/>
<dbReference type="InterPro" id="IPR036388">
    <property type="entry name" value="WH-like_DNA-bd_sf"/>
</dbReference>
<dbReference type="KEGG" id="micc:AUP74_01618"/>
<gene>
    <name evidence="5" type="primary">csgD</name>
    <name evidence="5" type="ORF">AUP74_01618</name>
</gene>
<name>A0A1C9W7C5_9GAMM</name>
<keyword evidence="6" id="KW-1185">Reference proteome</keyword>
<dbReference type="PATRIC" id="fig|1769779.3.peg.1618"/>
<sequence length="197" mass="22440">MPVLFFSHPGLQGELLYTLVSEALPMNWEKAELGKQRHCLHHYSAIVVDCWQMLSSGDTSRIIGQLQSLDHPLILLINFPMELPGRTASQLRSPNIHFISDASCSQQTLLRNLRQALGSREGARRANLRNRLLLTRREQEILHQLTTGDANSTIASRLHLSEHTVKNHMYNIFKKIGVKNRVQASNWAKLHLEPENP</sequence>
<dbReference type="GO" id="GO:0006355">
    <property type="term" value="P:regulation of DNA-templated transcription"/>
    <property type="evidence" value="ECO:0007669"/>
    <property type="project" value="InterPro"/>
</dbReference>
<dbReference type="CDD" id="cd06170">
    <property type="entry name" value="LuxR_C_like"/>
    <property type="match status" value="1"/>
</dbReference>
<dbReference type="Pfam" id="PF00196">
    <property type="entry name" value="GerE"/>
    <property type="match status" value="1"/>
</dbReference>
<dbReference type="Proteomes" id="UP000095672">
    <property type="component" value="Chromosome"/>
</dbReference>
<protein>
    <submittedName>
        <fullName evidence="5">CsgBAC operon transcriptional regulatory protein</fullName>
    </submittedName>
</protein>
<dbReference type="SMART" id="SM00421">
    <property type="entry name" value="HTH_LUXR"/>
    <property type="match status" value="1"/>
</dbReference>
<keyword evidence="1" id="KW-0805">Transcription regulation</keyword>
<dbReference type="GO" id="GO:0003677">
    <property type="term" value="F:DNA binding"/>
    <property type="evidence" value="ECO:0007669"/>
    <property type="project" value="UniProtKB-KW"/>
</dbReference>
<dbReference type="OrthoDB" id="561214at2"/>
<dbReference type="InterPro" id="IPR016032">
    <property type="entry name" value="Sig_transdc_resp-reg_C-effctor"/>
</dbReference>
<evidence type="ECO:0000313" key="5">
    <source>
        <dbReference type="EMBL" id="AOS97053.1"/>
    </source>
</evidence>
<accession>A0A1C9W7C5</accession>
<feature type="domain" description="HTH luxR-type" evidence="4">
    <location>
        <begin position="127"/>
        <end position="192"/>
    </location>
</feature>
<dbReference type="STRING" id="1769779.AUP74_01618"/>
<dbReference type="PANTHER" id="PTHR44688">
    <property type="entry name" value="DNA-BINDING TRANSCRIPTIONAL ACTIVATOR DEVR_DOSR"/>
    <property type="match status" value="1"/>
</dbReference>
<evidence type="ECO:0000256" key="2">
    <source>
        <dbReference type="ARBA" id="ARBA00023125"/>
    </source>
</evidence>
<dbReference type="PRINTS" id="PR00038">
    <property type="entry name" value="HTHLUXR"/>
</dbReference>
<keyword evidence="2" id="KW-0238">DNA-binding</keyword>
<dbReference type="PROSITE" id="PS50043">
    <property type="entry name" value="HTH_LUXR_2"/>
    <property type="match status" value="1"/>
</dbReference>
<dbReference type="Gene3D" id="1.10.10.10">
    <property type="entry name" value="Winged helix-like DNA-binding domain superfamily/Winged helix DNA-binding domain"/>
    <property type="match status" value="1"/>
</dbReference>
<evidence type="ECO:0000256" key="3">
    <source>
        <dbReference type="ARBA" id="ARBA00023163"/>
    </source>
</evidence>
<proteinExistence type="predicted"/>
<dbReference type="RefSeq" id="WP_069947120.1">
    <property type="nucleotide sequence ID" value="NZ_CP014143.1"/>
</dbReference>
<dbReference type="PROSITE" id="PS00622">
    <property type="entry name" value="HTH_LUXR_1"/>
    <property type="match status" value="1"/>
</dbReference>
<dbReference type="FunFam" id="1.10.10.10:FF:000153">
    <property type="entry name" value="LuxR family transcriptional regulator"/>
    <property type="match status" value="1"/>
</dbReference>
<evidence type="ECO:0000259" key="4">
    <source>
        <dbReference type="PROSITE" id="PS50043"/>
    </source>
</evidence>
<dbReference type="SUPFAM" id="SSF46894">
    <property type="entry name" value="C-terminal effector domain of the bipartite response regulators"/>
    <property type="match status" value="1"/>
</dbReference>
<reference evidence="6" key="1">
    <citation type="submission" date="2016-01" db="EMBL/GenBank/DDBJ databases">
        <title>Complete genome sequence of Microbulbifer sp. CCB-MM1, a halophile isolated from Matang Mangrove Forest, Perak.</title>
        <authorList>
            <person name="Moh T.H."/>
            <person name="Dinesh B."/>
            <person name="Lau N.-S."/>
            <person name="Go F."/>
            <person name="Alexander Chong S.-C."/>
        </authorList>
    </citation>
    <scope>NUCLEOTIDE SEQUENCE [LARGE SCALE GENOMIC DNA]</scope>
    <source>
        <strain evidence="6">CCB-MM1</strain>
    </source>
</reference>